<gene>
    <name evidence="1" type="ORF">ED312_10215</name>
</gene>
<comment type="caution">
    <text evidence="1">The sequence shown here is derived from an EMBL/GenBank/DDBJ whole genome shotgun (WGS) entry which is preliminary data.</text>
</comment>
<evidence type="ECO:0000313" key="1">
    <source>
        <dbReference type="EMBL" id="RNL87178.1"/>
    </source>
</evidence>
<dbReference type="RefSeq" id="WP_123215912.1">
    <property type="nucleotide sequence ID" value="NZ_RJTM01000072.1"/>
</dbReference>
<dbReference type="AlphaFoldDB" id="A0A3N0EH25"/>
<protein>
    <submittedName>
        <fullName evidence="1">DUF932 domain-containing protein</fullName>
    </submittedName>
</protein>
<dbReference type="OrthoDB" id="1408335at2"/>
<dbReference type="EMBL" id="RJTM01000072">
    <property type="protein sequence ID" value="RNL87178.1"/>
    <property type="molecule type" value="Genomic_DNA"/>
</dbReference>
<organism evidence="1 2">
    <name type="scientific">Sinomicrobium pectinilyticum</name>
    <dbReference type="NCBI Taxonomy" id="1084421"/>
    <lineage>
        <taxon>Bacteria</taxon>
        <taxon>Pseudomonadati</taxon>
        <taxon>Bacteroidota</taxon>
        <taxon>Flavobacteriia</taxon>
        <taxon>Flavobacteriales</taxon>
        <taxon>Flavobacteriaceae</taxon>
        <taxon>Sinomicrobium</taxon>
    </lineage>
</organism>
<sequence>MYLDKLQQDEVFVPSEVKPLRELTEMEPRKGLENVIVSNGKIVNIVSKSYGHIPNELFFAKAEQMLIDAKLTYHRQTINRSDRSFSMDFILSDSTQFSVGNKADTILPLLRFTNSYDGSERTSGHFGFYRMVCSNGLHVVQSEIAFSIKHSTNGVHLIMPELEGLFRRFLDNEFYTISGSFGRMMAVELMDTHQFVREVLERTKLFRFECSDKNDAPSKKAREVLDILHNESMAMGVTPNLWLGYNAFNAVLHRTLKRSFSRQERLDRQLFQEIHDMA</sequence>
<dbReference type="Proteomes" id="UP000267469">
    <property type="component" value="Unassembled WGS sequence"/>
</dbReference>
<evidence type="ECO:0000313" key="2">
    <source>
        <dbReference type="Proteomes" id="UP000267469"/>
    </source>
</evidence>
<accession>A0A3N0EH25</accession>
<proteinExistence type="predicted"/>
<reference evidence="1 2" key="1">
    <citation type="submission" date="2018-10" db="EMBL/GenBank/DDBJ databases">
        <title>Sinomicrobium pectinilyticum sp. nov., a pectinase-producing bacterium isolated from alkaline and saline soil, and emended description of the genus Sinomicrobium.</title>
        <authorList>
            <person name="Cheng B."/>
            <person name="Li C."/>
            <person name="Lai Q."/>
            <person name="Du M."/>
            <person name="Shao Z."/>
            <person name="Xu P."/>
            <person name="Yang C."/>
        </authorList>
    </citation>
    <scope>NUCLEOTIDE SEQUENCE [LARGE SCALE GENOMIC DNA]</scope>
    <source>
        <strain evidence="1 2">5DNS001</strain>
    </source>
</reference>
<dbReference type="InterPro" id="IPR026325">
    <property type="entry name" value="DUF932"/>
</dbReference>
<dbReference type="Pfam" id="PF06067">
    <property type="entry name" value="DUF932"/>
    <property type="match status" value="1"/>
</dbReference>
<keyword evidence="2" id="KW-1185">Reference proteome</keyword>
<name>A0A3N0EH25_SINP1</name>